<evidence type="ECO:0000313" key="3">
    <source>
        <dbReference type="Proteomes" id="UP000295818"/>
    </source>
</evidence>
<dbReference type="InterPro" id="IPR047801">
    <property type="entry name" value="Peptidase_C45"/>
</dbReference>
<protein>
    <submittedName>
        <fullName evidence="2">Isopenicillin-N N-acyltransferase-like protein</fullName>
    </submittedName>
</protein>
<dbReference type="InterPro" id="IPR005079">
    <property type="entry name" value="Peptidase_C45_hydrolase"/>
</dbReference>
<dbReference type="Gene3D" id="1.10.10.2120">
    <property type="match status" value="1"/>
</dbReference>
<dbReference type="NCBIfam" id="NF040521">
    <property type="entry name" value="C45_proenzyme"/>
    <property type="match status" value="1"/>
</dbReference>
<dbReference type="Proteomes" id="UP000295818">
    <property type="component" value="Unassembled WGS sequence"/>
</dbReference>
<comment type="caution">
    <text evidence="2">The sequence shown here is derived from an EMBL/GenBank/DDBJ whole genome shotgun (WGS) entry which is preliminary data.</text>
</comment>
<dbReference type="EMBL" id="SLWM01000028">
    <property type="protein sequence ID" value="TCO11901.1"/>
    <property type="molecule type" value="Genomic_DNA"/>
</dbReference>
<dbReference type="PANTHER" id="PTHR34180:SF1">
    <property type="entry name" value="BETA-ALANYL-DOPAMINE_CARCININE HYDROLASE"/>
    <property type="match status" value="1"/>
</dbReference>
<keyword evidence="3" id="KW-1185">Reference proteome</keyword>
<gene>
    <name evidence="2" type="ORF">EV644_12821</name>
</gene>
<dbReference type="InterPro" id="IPR047794">
    <property type="entry name" value="C45_proenzyme-like"/>
</dbReference>
<evidence type="ECO:0000259" key="1">
    <source>
        <dbReference type="Pfam" id="PF03417"/>
    </source>
</evidence>
<reference evidence="2 3" key="1">
    <citation type="journal article" date="2015" name="Stand. Genomic Sci.">
        <title>Genomic Encyclopedia of Bacterial and Archaeal Type Strains, Phase III: the genomes of soil and plant-associated and newly described type strains.</title>
        <authorList>
            <person name="Whitman W.B."/>
            <person name="Woyke T."/>
            <person name="Klenk H.P."/>
            <person name="Zhou Y."/>
            <person name="Lilburn T.G."/>
            <person name="Beck B.J."/>
            <person name="De Vos P."/>
            <person name="Vandamme P."/>
            <person name="Eisen J.A."/>
            <person name="Garrity G."/>
            <person name="Hugenholtz P."/>
            <person name="Kyrpides N.C."/>
        </authorList>
    </citation>
    <scope>NUCLEOTIDE SEQUENCE [LARGE SCALE GENOMIC DNA]</scope>
    <source>
        <strain evidence="2 3">VKM Ac-2538</strain>
    </source>
</reference>
<name>A0ABY2B8P1_9ACTN</name>
<organism evidence="2 3">
    <name type="scientific">Kribbella orskensis</name>
    <dbReference type="NCBI Taxonomy" id="2512216"/>
    <lineage>
        <taxon>Bacteria</taxon>
        <taxon>Bacillati</taxon>
        <taxon>Actinomycetota</taxon>
        <taxon>Actinomycetes</taxon>
        <taxon>Propionibacteriales</taxon>
        <taxon>Kribbellaceae</taxon>
        <taxon>Kribbella</taxon>
    </lineage>
</organism>
<feature type="domain" description="Peptidase C45 hydrolase" evidence="1">
    <location>
        <begin position="147"/>
        <end position="303"/>
    </location>
</feature>
<proteinExistence type="predicted"/>
<dbReference type="Gene3D" id="3.60.60.10">
    <property type="entry name" value="Penicillin V Acylase, Chain A"/>
    <property type="match status" value="1"/>
</dbReference>
<evidence type="ECO:0000313" key="2">
    <source>
        <dbReference type="EMBL" id="TCO11901.1"/>
    </source>
</evidence>
<dbReference type="PANTHER" id="PTHR34180">
    <property type="entry name" value="PEPTIDASE C45"/>
    <property type="match status" value="1"/>
</dbReference>
<accession>A0ABY2B8P1</accession>
<sequence length="412" mass="44718">MVTFQTSSVHWSDSVSQLITIDLTAADARERGRQYGEAAREQIARSVAFYAESVARATGLPWQEILDRAPAWVPVIDGYLPDILDELRGIAEGAGRSFEEILALNSRGELTKGNPFAGTDATTDRSTNDDGCTSFAMLQQANALGRVWAGQNWDLWDGIADTIVVLRIAQPGKPTIVCHVEAGQVGRHGANSAGLALNANGLGAGFGTGLGVPGTFVRRKVLESWDMHDALAAIFGVRQSLSSNLLLTHRDGFAIDVETTPGRHGWMYPTEGLLVHGNHFQSFIPPQIEQSYKPFSVDSLYRTPRVEEGLSRARVDGTTEEAVQHIVQTTMSDHFSHPNAVCQHVDPRRHELDRYSTIVSSLVDLTSGTYRLTPGLPCSNSYQQAPWNLYDGPGPEDRPHVPGPAQALAVAG</sequence>
<dbReference type="Pfam" id="PF03417">
    <property type="entry name" value="AAT"/>
    <property type="match status" value="1"/>
</dbReference>